<dbReference type="AlphaFoldDB" id="A0A5P9NZD3"/>
<dbReference type="Pfam" id="PF26240">
    <property type="entry name" value="DUF8055"/>
    <property type="match status" value="1"/>
</dbReference>
<accession>A0A5P9NZD3</accession>
<evidence type="ECO:0000259" key="1">
    <source>
        <dbReference type="Pfam" id="PF26240"/>
    </source>
</evidence>
<gene>
    <name evidence="2" type="ORF">GCU68_00390</name>
</gene>
<evidence type="ECO:0000313" key="3">
    <source>
        <dbReference type="Proteomes" id="UP000326170"/>
    </source>
</evidence>
<feature type="domain" description="DUF8055" evidence="1">
    <location>
        <begin position="2"/>
        <end position="119"/>
    </location>
</feature>
<proteinExistence type="predicted"/>
<dbReference type="EMBL" id="CP045488">
    <property type="protein sequence ID" value="QFU81116.1"/>
    <property type="molecule type" value="Genomic_DNA"/>
</dbReference>
<reference evidence="2 3" key="1">
    <citation type="journal article" date="2007" name="Int. J. Syst. Evol. Microbiol.">
        <title>Natronorubrum sulfidifaciens sp. nov., an extremely haloalkaliphilic archaeon isolated from Aiding salt lake in Xin-Jiang, China.</title>
        <authorList>
            <person name="Cui H.L."/>
            <person name="Tohty D."/>
            <person name="Liu H.C."/>
            <person name="Liu S.J."/>
            <person name="Oren A."/>
            <person name="Zhou P.J."/>
        </authorList>
    </citation>
    <scope>NUCLEOTIDE SEQUENCE [LARGE SCALE GENOMIC DNA]</scope>
    <source>
        <strain evidence="2 3">7-3</strain>
    </source>
</reference>
<dbReference type="RefSeq" id="WP_152938502.1">
    <property type="nucleotide sequence ID" value="NZ_CP045488.1"/>
</dbReference>
<dbReference type="GeneID" id="42299462"/>
<dbReference type="Proteomes" id="UP000326170">
    <property type="component" value="Chromosome"/>
</dbReference>
<dbReference type="OrthoDB" id="339304at2157"/>
<sequence length="127" mass="14030">MSRYGSRIAALERHAERDRRAVEAGRAPTDPDDATTYLRAGAGQAIWLYVEARTGGRLVPFARAELEALEAAMNRWLECYARCYGVDLKAAFTVREAAELLLETRNIVDTAALLTCVPDRPHSHANG</sequence>
<dbReference type="KEGG" id="nas:GCU68_00390"/>
<keyword evidence="3" id="KW-1185">Reference proteome</keyword>
<protein>
    <recommendedName>
        <fullName evidence="1">DUF8055 domain-containing protein</fullName>
    </recommendedName>
</protein>
<evidence type="ECO:0000313" key="2">
    <source>
        <dbReference type="EMBL" id="QFU81116.1"/>
    </source>
</evidence>
<name>A0A5P9NZD3_9EURY</name>
<organism evidence="2 3">
    <name type="scientific">Natronorubrum aibiense</name>
    <dbReference type="NCBI Taxonomy" id="348826"/>
    <lineage>
        <taxon>Archaea</taxon>
        <taxon>Methanobacteriati</taxon>
        <taxon>Methanobacteriota</taxon>
        <taxon>Stenosarchaea group</taxon>
        <taxon>Halobacteria</taxon>
        <taxon>Halobacteriales</taxon>
        <taxon>Natrialbaceae</taxon>
        <taxon>Natronorubrum</taxon>
    </lineage>
</organism>
<dbReference type="InterPro" id="IPR058368">
    <property type="entry name" value="DUF8055"/>
</dbReference>